<organism evidence="2 4">
    <name type="scientific">Legionella cincinnatiensis</name>
    <dbReference type="NCBI Taxonomy" id="28085"/>
    <lineage>
        <taxon>Bacteria</taxon>
        <taxon>Pseudomonadati</taxon>
        <taxon>Pseudomonadota</taxon>
        <taxon>Gammaproteobacteria</taxon>
        <taxon>Legionellales</taxon>
        <taxon>Legionellaceae</taxon>
        <taxon>Legionella</taxon>
    </lineage>
</organism>
<dbReference type="EMBL" id="UGNX01000001">
    <property type="protein sequence ID" value="STX35330.1"/>
    <property type="molecule type" value="Genomic_DNA"/>
</dbReference>
<proteinExistence type="predicted"/>
<evidence type="ECO:0000313" key="3">
    <source>
        <dbReference type="Proteomes" id="UP000054854"/>
    </source>
</evidence>
<evidence type="ECO:0000313" key="1">
    <source>
        <dbReference type="EMBL" id="KTC78740.1"/>
    </source>
</evidence>
<reference evidence="1 3" key="1">
    <citation type="submission" date="2015-11" db="EMBL/GenBank/DDBJ databases">
        <title>Genomic analysis of 38 Legionella species identifies large and diverse effector repertoires.</title>
        <authorList>
            <person name="Burstein D."/>
            <person name="Amaro F."/>
            <person name="Zusman T."/>
            <person name="Lifshitz Z."/>
            <person name="Cohen O."/>
            <person name="Gilbert J.A."/>
            <person name="Pupko T."/>
            <person name="Shuman H.A."/>
            <person name="Segal G."/>
        </authorList>
    </citation>
    <scope>NUCLEOTIDE SEQUENCE [LARGE SCALE GENOMIC DNA]</scope>
    <source>
        <strain evidence="1 3">CDC#72-OH-14</strain>
    </source>
</reference>
<protein>
    <submittedName>
        <fullName evidence="2">Leucine-rich repeat-containing protein (Substrate of the Dot/Icm secretion system)</fullName>
    </submittedName>
</protein>
<reference evidence="2 4" key="2">
    <citation type="submission" date="2018-06" db="EMBL/GenBank/DDBJ databases">
        <authorList>
            <consortium name="Pathogen Informatics"/>
            <person name="Doyle S."/>
        </authorList>
    </citation>
    <scope>NUCLEOTIDE SEQUENCE [LARGE SCALE GENOMIC DNA]</scope>
    <source>
        <strain evidence="2 4">NCTC12438</strain>
    </source>
</reference>
<evidence type="ECO:0000313" key="4">
    <source>
        <dbReference type="Proteomes" id="UP000255316"/>
    </source>
</evidence>
<dbReference type="SUPFAM" id="SSF52047">
    <property type="entry name" value="RNI-like"/>
    <property type="match status" value="1"/>
</dbReference>
<dbReference type="InterPro" id="IPR032675">
    <property type="entry name" value="LRR_dom_sf"/>
</dbReference>
<dbReference type="Proteomes" id="UP000054854">
    <property type="component" value="Unassembled WGS sequence"/>
</dbReference>
<evidence type="ECO:0000313" key="2">
    <source>
        <dbReference type="EMBL" id="STX35330.1"/>
    </source>
</evidence>
<accession>A0A378IK79</accession>
<dbReference type="EMBL" id="LNXX01000053">
    <property type="protein sequence ID" value="KTC78740.1"/>
    <property type="molecule type" value="Genomic_DNA"/>
</dbReference>
<dbReference type="AlphaFoldDB" id="A0A378IK79"/>
<keyword evidence="3" id="KW-1185">Reference proteome</keyword>
<name>A0A378IK79_9GAMM</name>
<gene>
    <name evidence="1" type="ORF">Lcin_3355</name>
    <name evidence="2" type="ORF">NCTC12438_01944</name>
</gene>
<dbReference type="Gene3D" id="3.80.10.10">
    <property type="entry name" value="Ribonuclease Inhibitor"/>
    <property type="match status" value="1"/>
</dbReference>
<sequence>MRYCMRNLGNMSEEEITPAFATIPQGVSALDIGWNALGEKSGAELAQAFTAMPQGVTTLDLRNNQFYKKAQKN</sequence>
<dbReference type="Proteomes" id="UP000255316">
    <property type="component" value="Unassembled WGS sequence"/>
</dbReference>